<dbReference type="InterPro" id="IPR057670">
    <property type="entry name" value="SH3_retrovirus"/>
</dbReference>
<dbReference type="Pfam" id="PF25597">
    <property type="entry name" value="SH3_retrovirus"/>
    <property type="match status" value="1"/>
</dbReference>
<dbReference type="CDD" id="cd09272">
    <property type="entry name" value="RNase_HI_RT_Ty1"/>
    <property type="match status" value="1"/>
</dbReference>
<dbReference type="SUPFAM" id="SSF57756">
    <property type="entry name" value="Retrovirus zinc finger-like domains"/>
    <property type="match status" value="1"/>
</dbReference>
<feature type="region of interest" description="Disordered" evidence="2">
    <location>
        <begin position="1"/>
        <end position="31"/>
    </location>
</feature>
<dbReference type="GO" id="GO:0003676">
    <property type="term" value="F:nucleic acid binding"/>
    <property type="evidence" value="ECO:0007669"/>
    <property type="project" value="InterPro"/>
</dbReference>
<dbReference type="PANTHER" id="PTHR11439">
    <property type="entry name" value="GAG-POL-RELATED RETROTRANSPOSON"/>
    <property type="match status" value="1"/>
</dbReference>
<feature type="region of interest" description="Disordered" evidence="2">
    <location>
        <begin position="1220"/>
        <end position="1253"/>
    </location>
</feature>
<dbReference type="InterPro" id="IPR036875">
    <property type="entry name" value="Znf_CCHC_sf"/>
</dbReference>
<dbReference type="Gene3D" id="4.10.60.10">
    <property type="entry name" value="Zinc finger, CCHC-type"/>
    <property type="match status" value="1"/>
</dbReference>
<dbReference type="PANTHER" id="PTHR11439:SF495">
    <property type="entry name" value="REVERSE TRANSCRIPTASE, RNA-DEPENDENT DNA POLYMERASE-RELATED"/>
    <property type="match status" value="1"/>
</dbReference>
<feature type="coiled-coil region" evidence="1">
    <location>
        <begin position="409"/>
        <end position="436"/>
    </location>
</feature>
<feature type="region of interest" description="Disordered" evidence="2">
    <location>
        <begin position="716"/>
        <end position="756"/>
    </location>
</feature>
<organism evidence="4">
    <name type="scientific">Tanacetum cinerariifolium</name>
    <name type="common">Dalmatian daisy</name>
    <name type="synonym">Chrysanthemum cinerariifolium</name>
    <dbReference type="NCBI Taxonomy" id="118510"/>
    <lineage>
        <taxon>Eukaryota</taxon>
        <taxon>Viridiplantae</taxon>
        <taxon>Streptophyta</taxon>
        <taxon>Embryophyta</taxon>
        <taxon>Tracheophyta</taxon>
        <taxon>Spermatophyta</taxon>
        <taxon>Magnoliopsida</taxon>
        <taxon>eudicotyledons</taxon>
        <taxon>Gunneridae</taxon>
        <taxon>Pentapetalae</taxon>
        <taxon>asterids</taxon>
        <taxon>campanulids</taxon>
        <taxon>Asterales</taxon>
        <taxon>Asteraceae</taxon>
        <taxon>Asteroideae</taxon>
        <taxon>Anthemideae</taxon>
        <taxon>Anthemidinae</taxon>
        <taxon>Tanacetum</taxon>
    </lineage>
</organism>
<accession>A0A699GX43</accession>
<feature type="domain" description="Retroviral polymerase SH3-like" evidence="3">
    <location>
        <begin position="592"/>
        <end position="642"/>
    </location>
</feature>
<reference evidence="4" key="1">
    <citation type="journal article" date="2019" name="Sci. Rep.">
        <title>Draft genome of Tanacetum cinerariifolium, the natural source of mosquito coil.</title>
        <authorList>
            <person name="Yamashiro T."/>
            <person name="Shiraishi A."/>
            <person name="Satake H."/>
            <person name="Nakayama K."/>
        </authorList>
    </citation>
    <scope>NUCLEOTIDE SEQUENCE</scope>
</reference>
<dbReference type="GO" id="GO:0008270">
    <property type="term" value="F:zinc ion binding"/>
    <property type="evidence" value="ECO:0007669"/>
    <property type="project" value="InterPro"/>
</dbReference>
<comment type="caution">
    <text evidence="4">The sequence shown here is derived from an EMBL/GenBank/DDBJ whole genome shotgun (WGS) entry which is preliminary data.</text>
</comment>
<feature type="compositionally biased region" description="Basic and acidic residues" evidence="2">
    <location>
        <begin position="1220"/>
        <end position="1252"/>
    </location>
</feature>
<name>A0A699GX43_TANCI</name>
<evidence type="ECO:0000313" key="4">
    <source>
        <dbReference type="EMBL" id="GEW79745.1"/>
    </source>
</evidence>
<keyword evidence="1" id="KW-0175">Coiled coil</keyword>
<protein>
    <submittedName>
        <fullName evidence="4">Putative ribonuclease H-like domain-containing protein</fullName>
    </submittedName>
</protein>
<proteinExistence type="predicted"/>
<gene>
    <name evidence="4" type="ORF">Tci_251721</name>
</gene>
<dbReference type="EMBL" id="BKCJ010074413">
    <property type="protein sequence ID" value="GEW79745.1"/>
    <property type="molecule type" value="Genomic_DNA"/>
</dbReference>
<feature type="compositionally biased region" description="Basic and acidic residues" evidence="2">
    <location>
        <begin position="728"/>
        <end position="751"/>
    </location>
</feature>
<evidence type="ECO:0000259" key="3">
    <source>
        <dbReference type="Pfam" id="PF25597"/>
    </source>
</evidence>
<evidence type="ECO:0000256" key="2">
    <source>
        <dbReference type="SAM" id="MobiDB-lite"/>
    </source>
</evidence>
<sequence length="1291" mass="146393">MINKPSTKLDQKSKNTKSGGGGLSNARRREEEARKFKCVFLERRKSVTDGAKGEQVPNHVVKKGNLEFLVCKHVANHSSDELVDKERPLKRKMVLQKLINQLEIHGESISQEDVNKKFLRSLSPEWNTHTIVWRNKLEIDTLRLDDLYNNLKINKTEVKGTSSSNTNTSNIAFVSSNSTSGINGAVNTAYGVSTASTQAIVVNSTTIDNLKEMDLRWQMVMLTIRARRFLKNIKSSMRKTLWNDIARLVPNKVKYYNCHKRGHFARECKAPRSQDTKHKESTRRTVPVETPASAALVSCDDLGGYDWSDQAKDGPANFALNAYSSTSSNSEVFIDSNCSSFCLENTKILKEQNKQLLKDLRTSKINAITYKTGLEYVEASLLVYKKNKSVYKEDIKILKREIYLKEVAIIELMRKLELAQKQKDEIQLTVENFKNSSKNLSKLLDCQIIDKCKTGLGYNAVSPPYTGNFLPPKPNLSGLKEFVNEPIVSEPIVKKPVVKTSKAKASADNPKDDKGVIDSGCLRHMTENMSYLTDYEEIDEGYVAFGEAVNTGCYVQNRVLVVKPPNKTPCELFHGRTPPLSFMRPFGFVTILNTKDHLGKFDGKADEGFFIRYSLNSKAFRVFNNRTRIVEENLHIRFNENTPNIARSRPNWLFYIDELTKSMNYKPVVARNHSNGNAGTKACDDVGKARMKTVPGKDYILLPLWTIDLLISQESKSSQDDGFQPLNDDGKKVDEDPRQESKCKDQEKEDNVNSTNNVNVVGINEEADMNNMDITIQVGPTSTIRIYKDHPLDQLIGDLHSTTQTRNKSNNLEDHGIKAIRLFLAYASFKDFVVYHMDVKSAFLYRKIKEEDEDDEEVDVHMYRSMIGSLLYLTSSRLDIMLVVCACARYHVNPKVSHIYAVKKIFRYLKGQPKFDLWYPKDSHFDLVAYTDSDYAGASLDRKSTTEGCQFLGCRLISWQCKKQTVVANSTTKAEYATVKAKTVNGEGRLQDLVDAKKIIITESTIRRDLQLEDAKGVDCLPNAVISEQLTIIGKLRREVTKVPQPSDPESVADEAVNEVMNDTLLRAAITDTNLDAEQDRDATTPTISINEATLAQALAEIKHAKPKTKAKGIVFHEPGELQAKKQRELNDEEKANMFMQLLEKRRKFFAAKKVEERRNKPPIQAQQRKIMCTYLKNIEGKKLTDLKNKSFDSIQKMFDRAFKRINTFVDYKTELVEESSKKHEANVTEGSSKRAETELEQENAKKQKIDDDKETGELQQLVKIIPDEEGVEIDAIPLAVKPLSIVDWKI</sequence>
<evidence type="ECO:0000256" key="1">
    <source>
        <dbReference type="SAM" id="Coils"/>
    </source>
</evidence>